<reference evidence="2" key="1">
    <citation type="submission" date="2023-06" db="EMBL/GenBank/DDBJ databases">
        <title>Survivors Of The Sea: Transcriptome response of Skeletonema marinoi to long-term dormancy.</title>
        <authorList>
            <person name="Pinder M.I.M."/>
            <person name="Kourtchenko O."/>
            <person name="Robertson E.K."/>
            <person name="Larsson T."/>
            <person name="Maumus F."/>
            <person name="Osuna-Cruz C.M."/>
            <person name="Vancaester E."/>
            <person name="Stenow R."/>
            <person name="Vandepoele K."/>
            <person name="Ploug H."/>
            <person name="Bruchert V."/>
            <person name="Godhe A."/>
            <person name="Topel M."/>
        </authorList>
    </citation>
    <scope>NUCLEOTIDE SEQUENCE</scope>
    <source>
        <strain evidence="2">R05AC</strain>
    </source>
</reference>
<gene>
    <name evidence="2" type="ORF">QTG54_002316</name>
</gene>
<evidence type="ECO:0000313" key="2">
    <source>
        <dbReference type="EMBL" id="KAK1746972.1"/>
    </source>
</evidence>
<dbReference type="AlphaFoldDB" id="A0AAD8YJ18"/>
<proteinExistence type="predicted"/>
<dbReference type="EMBL" id="JATAAI010000003">
    <property type="protein sequence ID" value="KAK1746972.1"/>
    <property type="molecule type" value="Genomic_DNA"/>
</dbReference>
<protein>
    <submittedName>
        <fullName evidence="2">Uncharacterized protein</fullName>
    </submittedName>
</protein>
<sequence length="378" mass="41175">MPTNSRSKRRSIAILAGLGIKSSEARSWWSIDVAEIENIQSDDPVFKKSSQLLLEDTYFLYGHGENNNLNTVIPTLPSIEVFPQQQWPNHNASVSPVQAAPTIITSNPVAVAPPVDPPTLSPSMTHQAANGGCPPEHKLHRLWLYDSYGDAEHGDGWGTTTLQIREQLSSDVIFEGTLDAELGAIRYAAANDASMVDGHAKNHDDQQRRLEDISEDNEVYICLDENACYVGEILGGTFTEECSWELTKVELETGNNVGLVAKALAVDWENSCVQTCDGTVQTNQPTKTPTTLQPSKRPTISPSGEPSESPTRFKTKRPTMPLAPDVLPQDILYGVDELNRVKNILLSASPTSGQALMDPSSPQSQALHGSTISVMTCR</sequence>
<organism evidence="2 3">
    <name type="scientific">Skeletonema marinoi</name>
    <dbReference type="NCBI Taxonomy" id="267567"/>
    <lineage>
        <taxon>Eukaryota</taxon>
        <taxon>Sar</taxon>
        <taxon>Stramenopiles</taxon>
        <taxon>Ochrophyta</taxon>
        <taxon>Bacillariophyta</taxon>
        <taxon>Coscinodiscophyceae</taxon>
        <taxon>Thalassiosirophycidae</taxon>
        <taxon>Thalassiosirales</taxon>
        <taxon>Skeletonemataceae</taxon>
        <taxon>Skeletonema</taxon>
        <taxon>Skeletonema marinoi-dohrnii complex</taxon>
    </lineage>
</organism>
<name>A0AAD8YJ18_9STRA</name>
<comment type="caution">
    <text evidence="2">The sequence shown here is derived from an EMBL/GenBank/DDBJ whole genome shotgun (WGS) entry which is preliminary data.</text>
</comment>
<evidence type="ECO:0000256" key="1">
    <source>
        <dbReference type="SAM" id="MobiDB-lite"/>
    </source>
</evidence>
<keyword evidence="3" id="KW-1185">Reference proteome</keyword>
<feature type="compositionally biased region" description="Polar residues" evidence="1">
    <location>
        <begin position="280"/>
        <end position="312"/>
    </location>
</feature>
<dbReference type="Proteomes" id="UP001224775">
    <property type="component" value="Unassembled WGS sequence"/>
</dbReference>
<accession>A0AAD8YJ18</accession>
<evidence type="ECO:0000313" key="3">
    <source>
        <dbReference type="Proteomes" id="UP001224775"/>
    </source>
</evidence>
<feature type="region of interest" description="Disordered" evidence="1">
    <location>
        <begin position="353"/>
        <end position="378"/>
    </location>
</feature>
<feature type="region of interest" description="Disordered" evidence="1">
    <location>
        <begin position="280"/>
        <end position="321"/>
    </location>
</feature>